<dbReference type="STRING" id="1229908.NKOR_08150"/>
<dbReference type="PANTHER" id="PTHR44591:SF3">
    <property type="entry name" value="RESPONSE REGULATORY DOMAIN-CONTAINING PROTEIN"/>
    <property type="match status" value="1"/>
</dbReference>
<evidence type="ECO:0000256" key="1">
    <source>
        <dbReference type="ARBA" id="ARBA00022553"/>
    </source>
</evidence>
<reference evidence="3 4" key="1">
    <citation type="journal article" date="2012" name="J. Bacteriol.">
        <title>Draft Genome Sequence of an Ammonia-Oxidizing Archaeon, "Candidatus Nitrosopumilus koreensis" AR1, from Marine Sediment.</title>
        <authorList>
            <person name="Park S.J."/>
            <person name="Kim J.G."/>
            <person name="Jung M.Y."/>
            <person name="Kim S.J."/>
            <person name="Cha I.T."/>
            <person name="Kwon K."/>
            <person name="Lee J.H."/>
            <person name="Rhee S.K."/>
        </authorList>
    </citation>
    <scope>NUCLEOTIDE SEQUENCE [LARGE SCALE GENOMIC DNA]</scope>
    <source>
        <strain evidence="3 4">AR1</strain>
    </source>
</reference>
<dbReference type="InterPro" id="IPR001789">
    <property type="entry name" value="Sig_transdc_resp-reg_receiver"/>
</dbReference>
<dbReference type="HOGENOM" id="CLU_000445_69_15_2"/>
<dbReference type="PATRIC" id="fig|1229908.8.peg.1768"/>
<keyword evidence="1" id="KW-0597">Phosphoprotein</keyword>
<organism evidence="3 4">
    <name type="scientific">Candidatus Nitrosopumilus koreensis AR1</name>
    <dbReference type="NCBI Taxonomy" id="1229908"/>
    <lineage>
        <taxon>Archaea</taxon>
        <taxon>Nitrososphaerota</taxon>
        <taxon>Nitrososphaeria</taxon>
        <taxon>Nitrosopumilales</taxon>
        <taxon>Nitrosopumilaceae</taxon>
        <taxon>Nitrosopumilus</taxon>
    </lineage>
</organism>
<protein>
    <submittedName>
        <fullName evidence="3">Response regulator receiver protein</fullName>
    </submittedName>
</protein>
<dbReference type="RefSeq" id="WP_014963870.1">
    <property type="nucleotide sequence ID" value="NC_018655.1"/>
</dbReference>
<dbReference type="EMBL" id="CP003842">
    <property type="protein sequence ID" value="AFS81491.1"/>
    <property type="molecule type" value="Genomic_DNA"/>
</dbReference>
<dbReference type="GeneID" id="13724475"/>
<keyword evidence="4" id="KW-1185">Reference proteome</keyword>
<name>K0BAN1_9ARCH</name>
<sequence length="121" mass="13829">MSSKKTILLVDDDIDLLENTAYLIKSIGYDVTIAEDGQEAVVKYKDIRPDLTIMDVKMPKMDGFDAFFKIKQFDSNAKVILITAFVLDEKKHLKAKNMSLITTINKPYSFEQLEEIVTKYA</sequence>
<proteinExistence type="predicted"/>
<evidence type="ECO:0000259" key="2">
    <source>
        <dbReference type="PROSITE" id="PS50110"/>
    </source>
</evidence>
<dbReference type="PANTHER" id="PTHR44591">
    <property type="entry name" value="STRESS RESPONSE REGULATOR PROTEIN 1"/>
    <property type="match status" value="1"/>
</dbReference>
<dbReference type="SMART" id="SM00448">
    <property type="entry name" value="REC"/>
    <property type="match status" value="1"/>
</dbReference>
<gene>
    <name evidence="3" type="ORF">NKOR_08150</name>
</gene>
<dbReference type="KEGG" id="nkr:NKOR_08150"/>
<dbReference type="Proteomes" id="UP000006101">
    <property type="component" value="Chromosome"/>
</dbReference>
<dbReference type="InterPro" id="IPR011006">
    <property type="entry name" value="CheY-like_superfamily"/>
</dbReference>
<dbReference type="AlphaFoldDB" id="K0BAN1"/>
<evidence type="ECO:0000313" key="3">
    <source>
        <dbReference type="EMBL" id="AFS81491.1"/>
    </source>
</evidence>
<evidence type="ECO:0000313" key="4">
    <source>
        <dbReference type="Proteomes" id="UP000006101"/>
    </source>
</evidence>
<feature type="domain" description="Response regulatory" evidence="2">
    <location>
        <begin position="6"/>
        <end position="121"/>
    </location>
</feature>
<dbReference type="PROSITE" id="PS50110">
    <property type="entry name" value="RESPONSE_REGULATORY"/>
    <property type="match status" value="1"/>
</dbReference>
<accession>K0BAN1</accession>
<dbReference type="Gene3D" id="3.40.50.2300">
    <property type="match status" value="1"/>
</dbReference>
<dbReference type="InterPro" id="IPR050595">
    <property type="entry name" value="Bact_response_regulator"/>
</dbReference>
<dbReference type="SUPFAM" id="SSF52172">
    <property type="entry name" value="CheY-like"/>
    <property type="match status" value="1"/>
</dbReference>
<dbReference type="Pfam" id="PF00072">
    <property type="entry name" value="Response_reg"/>
    <property type="match status" value="1"/>
</dbReference>
<dbReference type="GO" id="GO:0000160">
    <property type="term" value="P:phosphorelay signal transduction system"/>
    <property type="evidence" value="ECO:0007669"/>
    <property type="project" value="InterPro"/>
</dbReference>